<evidence type="ECO:0000259" key="11">
    <source>
        <dbReference type="PROSITE" id="PS50929"/>
    </source>
</evidence>
<dbReference type="GO" id="GO:0005524">
    <property type="term" value="F:ATP binding"/>
    <property type="evidence" value="ECO:0007669"/>
    <property type="project" value="UniProtKB-KW"/>
</dbReference>
<keyword evidence="6" id="KW-0067">ATP-binding</keyword>
<accession>A0A1H6KXK4</accession>
<dbReference type="AlphaFoldDB" id="A0A1H6KXK4"/>
<dbReference type="FunFam" id="3.40.50.300:FF:000221">
    <property type="entry name" value="Multidrug ABC transporter ATP-binding protein"/>
    <property type="match status" value="1"/>
</dbReference>
<evidence type="ECO:0000256" key="3">
    <source>
        <dbReference type="ARBA" id="ARBA00022475"/>
    </source>
</evidence>
<keyword evidence="7 9" id="KW-1133">Transmembrane helix</keyword>
<organism evidence="12 13">
    <name type="scientific">Akkermansia glycaniphila</name>
    <dbReference type="NCBI Taxonomy" id="1679444"/>
    <lineage>
        <taxon>Bacteria</taxon>
        <taxon>Pseudomonadati</taxon>
        <taxon>Verrucomicrobiota</taxon>
        <taxon>Verrucomicrobiia</taxon>
        <taxon>Verrucomicrobiales</taxon>
        <taxon>Akkermansiaceae</taxon>
        <taxon>Akkermansia</taxon>
    </lineage>
</organism>
<feature type="transmembrane region" description="Helical" evidence="9">
    <location>
        <begin position="291"/>
        <end position="308"/>
    </location>
</feature>
<evidence type="ECO:0000256" key="2">
    <source>
        <dbReference type="ARBA" id="ARBA00022448"/>
    </source>
</evidence>
<dbReference type="GO" id="GO:0005886">
    <property type="term" value="C:plasma membrane"/>
    <property type="evidence" value="ECO:0007669"/>
    <property type="project" value="UniProtKB-SubCell"/>
</dbReference>
<keyword evidence="2" id="KW-0813">Transport</keyword>
<dbReference type="GO" id="GO:0016887">
    <property type="term" value="F:ATP hydrolysis activity"/>
    <property type="evidence" value="ECO:0007669"/>
    <property type="project" value="InterPro"/>
</dbReference>
<gene>
    <name evidence="12" type="ORF">PYTT_0586</name>
</gene>
<dbReference type="GO" id="GO:0015421">
    <property type="term" value="F:ABC-type oligopeptide transporter activity"/>
    <property type="evidence" value="ECO:0007669"/>
    <property type="project" value="TreeGrafter"/>
</dbReference>
<feature type="transmembrane region" description="Helical" evidence="9">
    <location>
        <begin position="74"/>
        <end position="104"/>
    </location>
</feature>
<dbReference type="InterPro" id="IPR003439">
    <property type="entry name" value="ABC_transporter-like_ATP-bd"/>
</dbReference>
<feature type="domain" description="ABC transmembrane type-1" evidence="11">
    <location>
        <begin position="21"/>
        <end position="323"/>
    </location>
</feature>
<dbReference type="Proteomes" id="UP000176204">
    <property type="component" value="Chromosome I"/>
</dbReference>
<dbReference type="Pfam" id="PF00664">
    <property type="entry name" value="ABC_membrane"/>
    <property type="match status" value="1"/>
</dbReference>
<feature type="transmembrane region" description="Helical" evidence="9">
    <location>
        <begin position="158"/>
        <end position="177"/>
    </location>
</feature>
<keyword evidence="4 9" id="KW-0812">Transmembrane</keyword>
<dbReference type="CDD" id="cd18552">
    <property type="entry name" value="ABC_6TM_MsbA_like"/>
    <property type="match status" value="1"/>
</dbReference>
<evidence type="ECO:0000256" key="5">
    <source>
        <dbReference type="ARBA" id="ARBA00022741"/>
    </source>
</evidence>
<protein>
    <submittedName>
        <fullName evidence="12">Abc transporter transmembrane region</fullName>
    </submittedName>
</protein>
<evidence type="ECO:0000313" key="12">
    <source>
        <dbReference type="EMBL" id="SEH76741.1"/>
    </source>
</evidence>
<keyword evidence="13" id="KW-1185">Reference proteome</keyword>
<evidence type="ECO:0000256" key="8">
    <source>
        <dbReference type="ARBA" id="ARBA00023136"/>
    </source>
</evidence>
<evidence type="ECO:0000256" key="6">
    <source>
        <dbReference type="ARBA" id="ARBA00022840"/>
    </source>
</evidence>
<dbReference type="InterPro" id="IPR036640">
    <property type="entry name" value="ABC1_TM_sf"/>
</dbReference>
<dbReference type="OrthoDB" id="9761126at2"/>
<dbReference type="PROSITE" id="PS50893">
    <property type="entry name" value="ABC_TRANSPORTER_2"/>
    <property type="match status" value="1"/>
</dbReference>
<dbReference type="SMART" id="SM00382">
    <property type="entry name" value="AAA"/>
    <property type="match status" value="1"/>
</dbReference>
<dbReference type="Pfam" id="PF00005">
    <property type="entry name" value="ABC_tran"/>
    <property type="match status" value="1"/>
</dbReference>
<keyword evidence="8 9" id="KW-0472">Membrane</keyword>
<name>A0A1H6KXK4_9BACT</name>
<dbReference type="SUPFAM" id="SSF52540">
    <property type="entry name" value="P-loop containing nucleoside triphosphate hydrolases"/>
    <property type="match status" value="1"/>
</dbReference>
<evidence type="ECO:0000256" key="1">
    <source>
        <dbReference type="ARBA" id="ARBA00004651"/>
    </source>
</evidence>
<dbReference type="KEGG" id="agl:PYTT_0586"/>
<evidence type="ECO:0000259" key="10">
    <source>
        <dbReference type="PROSITE" id="PS50893"/>
    </source>
</evidence>
<dbReference type="InterPro" id="IPR003593">
    <property type="entry name" value="AAA+_ATPase"/>
</dbReference>
<keyword evidence="3" id="KW-1003">Cell membrane</keyword>
<dbReference type="InterPro" id="IPR017871">
    <property type="entry name" value="ABC_transporter-like_CS"/>
</dbReference>
<evidence type="ECO:0000256" key="4">
    <source>
        <dbReference type="ARBA" id="ARBA00022692"/>
    </source>
</evidence>
<dbReference type="PANTHER" id="PTHR43394">
    <property type="entry name" value="ATP-DEPENDENT PERMEASE MDL1, MITOCHONDRIAL"/>
    <property type="match status" value="1"/>
</dbReference>
<sequence>MRERMMRYLRYLLPMKWWFLLAILSGVIAAGASGMGIPFMIYKVFPVVFDPSKMPEAVSEFMAARVDPANLKNVLLLLACAVMPVVFVIRGVAMWLNAVLVSYVGMKILEHIRMDVFRKLQSLPLSFLERQQKGDLISRVITDTQNVQTMITQVSNDIIKQPLTAVSAIGVLVYMMYEQGTMGMMLTNIGFAALALAPIIICGKRIANRSRKAQKGLGDITSVVQESLASQREIRSYGLEQRQIDELSKGTDKYCKDQLKAVKYQQILVPVMETVTALALANMLVQGRAMGMTLTDFLGIAGALFFAFDSMKRAGIAFNKLNQAQASLERLDAILSEPDTMPDPELPQPIGRVEGRISFRNVNFSYEEGKPILKNIQVEIPAGQVVALVGPSGAGKTTFASLIPRFYDATSGAVLIDGVDVKDVAKTELRRHLALVSQHAMLFRQSIKENIRIGRPQAEDEEVLQAAREASVFSFLDDQPQGIDTVLGDAGGGLSGGQRQRVAIARAFLKDAPILILDEATAALDAESEEKIQHELEHLVKGRTTLIVAHRFSSIRVADRILVFSHGEIVGDGTHSKLYSSCPLYRELYDKQGI</sequence>
<dbReference type="SUPFAM" id="SSF90123">
    <property type="entry name" value="ABC transporter transmembrane region"/>
    <property type="match status" value="1"/>
</dbReference>
<evidence type="ECO:0000256" key="7">
    <source>
        <dbReference type="ARBA" id="ARBA00022989"/>
    </source>
</evidence>
<evidence type="ECO:0000256" key="9">
    <source>
        <dbReference type="SAM" id="Phobius"/>
    </source>
</evidence>
<dbReference type="EMBL" id="LT629973">
    <property type="protein sequence ID" value="SEH76741.1"/>
    <property type="molecule type" value="Genomic_DNA"/>
</dbReference>
<dbReference type="PANTHER" id="PTHR43394:SF1">
    <property type="entry name" value="ATP-BINDING CASSETTE SUB-FAMILY B MEMBER 10, MITOCHONDRIAL"/>
    <property type="match status" value="1"/>
</dbReference>
<evidence type="ECO:0000313" key="13">
    <source>
        <dbReference type="Proteomes" id="UP000176204"/>
    </source>
</evidence>
<dbReference type="InterPro" id="IPR039421">
    <property type="entry name" value="Type_1_exporter"/>
</dbReference>
<feature type="domain" description="ABC transporter" evidence="10">
    <location>
        <begin position="357"/>
        <end position="591"/>
    </location>
</feature>
<dbReference type="STRING" id="1679444.PYTT_0586"/>
<comment type="subcellular location">
    <subcellularLocation>
        <location evidence="1">Cell membrane</location>
        <topology evidence="1">Multi-pass membrane protein</topology>
    </subcellularLocation>
</comment>
<dbReference type="Gene3D" id="1.20.1560.10">
    <property type="entry name" value="ABC transporter type 1, transmembrane domain"/>
    <property type="match status" value="1"/>
</dbReference>
<dbReference type="PROSITE" id="PS50929">
    <property type="entry name" value="ABC_TM1F"/>
    <property type="match status" value="1"/>
</dbReference>
<keyword evidence="5" id="KW-0547">Nucleotide-binding</keyword>
<proteinExistence type="predicted"/>
<reference evidence="13" key="1">
    <citation type="submission" date="2016-09" db="EMBL/GenBank/DDBJ databases">
        <authorList>
            <person name="Koehorst J."/>
        </authorList>
    </citation>
    <scope>NUCLEOTIDE SEQUENCE [LARGE SCALE GENOMIC DNA]</scope>
</reference>
<dbReference type="PROSITE" id="PS00211">
    <property type="entry name" value="ABC_TRANSPORTER_1"/>
    <property type="match status" value="1"/>
</dbReference>
<dbReference type="InterPro" id="IPR011527">
    <property type="entry name" value="ABC1_TM_dom"/>
</dbReference>
<dbReference type="InterPro" id="IPR027417">
    <property type="entry name" value="P-loop_NTPase"/>
</dbReference>
<dbReference type="Gene3D" id="3.40.50.300">
    <property type="entry name" value="P-loop containing nucleotide triphosphate hydrolases"/>
    <property type="match status" value="1"/>
</dbReference>
<feature type="transmembrane region" description="Helical" evidence="9">
    <location>
        <begin position="183"/>
        <end position="202"/>
    </location>
</feature>